<accession>A0ABD6EXI9</accession>
<dbReference type="AlphaFoldDB" id="A0ABD6EXI9"/>
<sequence length="153" mass="17217">MSLNLRRLNKRSPKFVTLEVVNAQPQNRRQAVTSQQKYRIIEVPRTAKSQGAPNSAGTQTVVVTTRSAVKVDMSGGSMPQQQAVSGCVSSSQEDIFVRRLIEAVKAEPCLYNPNHEHYGNKHSSAQYRSAVWRRLCIDLNFQGDLDFPLYETH</sequence>
<evidence type="ECO:0000259" key="1">
    <source>
        <dbReference type="Pfam" id="PF10545"/>
    </source>
</evidence>
<comment type="caution">
    <text evidence="2">The sequence shown here is derived from an EMBL/GenBank/DDBJ whole genome shotgun (WGS) entry which is preliminary data.</text>
</comment>
<feature type="domain" description="MADF" evidence="1">
    <location>
        <begin position="100"/>
        <end position="142"/>
    </location>
</feature>
<gene>
    <name evidence="2" type="ORF">AB6A40_008905</name>
</gene>
<name>A0ABD6EXI9_9BILA</name>
<proteinExistence type="predicted"/>
<dbReference type="Pfam" id="PF10545">
    <property type="entry name" value="MADF_DNA_bdg"/>
    <property type="match status" value="1"/>
</dbReference>
<keyword evidence="3" id="KW-1185">Reference proteome</keyword>
<evidence type="ECO:0000313" key="2">
    <source>
        <dbReference type="EMBL" id="MFH4982196.1"/>
    </source>
</evidence>
<dbReference type="InterPro" id="IPR006578">
    <property type="entry name" value="MADF-dom"/>
</dbReference>
<dbReference type="Proteomes" id="UP001608902">
    <property type="component" value="Unassembled WGS sequence"/>
</dbReference>
<protein>
    <recommendedName>
        <fullName evidence="1">MADF domain-containing protein</fullName>
    </recommendedName>
</protein>
<reference evidence="2 3" key="1">
    <citation type="submission" date="2024-08" db="EMBL/GenBank/DDBJ databases">
        <title>Gnathostoma spinigerum genome.</title>
        <authorList>
            <person name="Gonzalez-Bertolin B."/>
            <person name="Monzon S."/>
            <person name="Zaballos A."/>
            <person name="Jimenez P."/>
            <person name="Dekumyoy P."/>
            <person name="Varona S."/>
            <person name="Cuesta I."/>
            <person name="Sumanam S."/>
            <person name="Adisakwattana P."/>
            <person name="Gasser R.B."/>
            <person name="Hernandez-Gonzalez A."/>
            <person name="Young N.D."/>
            <person name="Perteguer M.J."/>
        </authorList>
    </citation>
    <scope>NUCLEOTIDE SEQUENCE [LARGE SCALE GENOMIC DNA]</scope>
    <source>
        <strain evidence="2">AL3</strain>
        <tissue evidence="2">Liver</tissue>
    </source>
</reference>
<dbReference type="EMBL" id="JBGFUD010008694">
    <property type="protein sequence ID" value="MFH4982196.1"/>
    <property type="molecule type" value="Genomic_DNA"/>
</dbReference>
<organism evidence="2 3">
    <name type="scientific">Gnathostoma spinigerum</name>
    <dbReference type="NCBI Taxonomy" id="75299"/>
    <lineage>
        <taxon>Eukaryota</taxon>
        <taxon>Metazoa</taxon>
        <taxon>Ecdysozoa</taxon>
        <taxon>Nematoda</taxon>
        <taxon>Chromadorea</taxon>
        <taxon>Rhabditida</taxon>
        <taxon>Spirurina</taxon>
        <taxon>Gnathostomatomorpha</taxon>
        <taxon>Gnathostomatoidea</taxon>
        <taxon>Gnathostomatidae</taxon>
        <taxon>Gnathostoma</taxon>
    </lineage>
</organism>
<evidence type="ECO:0000313" key="3">
    <source>
        <dbReference type="Proteomes" id="UP001608902"/>
    </source>
</evidence>